<keyword evidence="3" id="KW-0378">Hydrolase</keyword>
<gene>
    <name evidence="3" type="ORF">GCM10009836_47800</name>
</gene>
<name>A0ABN2NCH9_9PSEU</name>
<protein>
    <submittedName>
        <fullName evidence="3">Serine hydrolase domain-containing protein</fullName>
    </submittedName>
</protein>
<dbReference type="GO" id="GO:0016787">
    <property type="term" value="F:hydrolase activity"/>
    <property type="evidence" value="ECO:0007669"/>
    <property type="project" value="UniProtKB-KW"/>
</dbReference>
<keyword evidence="1" id="KW-0732">Signal</keyword>
<proteinExistence type="predicted"/>
<evidence type="ECO:0000313" key="3">
    <source>
        <dbReference type="EMBL" id="GAA1861970.1"/>
    </source>
</evidence>
<dbReference type="Pfam" id="PF00144">
    <property type="entry name" value="Beta-lactamase"/>
    <property type="match status" value="1"/>
</dbReference>
<dbReference type="InterPro" id="IPR050491">
    <property type="entry name" value="AmpC-like"/>
</dbReference>
<sequence>MRVKLVLSALVAVGAVLLGTAPASATSLQRPAPGTMDPALRSRIDALAKAAIGNGVTGVIVGISDPVNGNLLAGYGTSDRKGTPMTPDLHYRIASVTKTFTATAVLQLVDRHRLSLDDRLSRYVRGIPNGDRITVRDLLAMRSGLYDYADDPSIYGPYQQDPLLPGYTNDTALKVIRDHAPLAAPDTVTHYSNTNYLLLGLIMEKVTGEPAPRTIERLARRSGLTSTSFPTTPDMPKPYVHGYLLPTDPGPDRDVTRSNMIYPYTAGAVVSTVPDMLRYASQLGTGAGLSPATFRERLTWGPLNDTGVRFQYGLGITQLGDWVGHNGSIFGYSDVVTYLSSAKASVVVMVNAADGEQVPAMELWGKIVTTLYPTSLPTW</sequence>
<organism evidence="3 4">
    <name type="scientific">Pseudonocardia ailaonensis</name>
    <dbReference type="NCBI Taxonomy" id="367279"/>
    <lineage>
        <taxon>Bacteria</taxon>
        <taxon>Bacillati</taxon>
        <taxon>Actinomycetota</taxon>
        <taxon>Actinomycetes</taxon>
        <taxon>Pseudonocardiales</taxon>
        <taxon>Pseudonocardiaceae</taxon>
        <taxon>Pseudonocardia</taxon>
    </lineage>
</organism>
<reference evidence="3 4" key="1">
    <citation type="journal article" date="2019" name="Int. J. Syst. Evol. Microbiol.">
        <title>The Global Catalogue of Microorganisms (GCM) 10K type strain sequencing project: providing services to taxonomists for standard genome sequencing and annotation.</title>
        <authorList>
            <consortium name="The Broad Institute Genomics Platform"/>
            <consortium name="The Broad Institute Genome Sequencing Center for Infectious Disease"/>
            <person name="Wu L."/>
            <person name="Ma J."/>
        </authorList>
    </citation>
    <scope>NUCLEOTIDE SEQUENCE [LARGE SCALE GENOMIC DNA]</scope>
    <source>
        <strain evidence="3 4">JCM 16009</strain>
    </source>
</reference>
<dbReference type="InterPro" id="IPR012338">
    <property type="entry name" value="Beta-lactam/transpept-like"/>
</dbReference>
<dbReference type="InterPro" id="IPR001466">
    <property type="entry name" value="Beta-lactam-related"/>
</dbReference>
<dbReference type="PANTHER" id="PTHR46825">
    <property type="entry name" value="D-ALANYL-D-ALANINE-CARBOXYPEPTIDASE/ENDOPEPTIDASE AMPH"/>
    <property type="match status" value="1"/>
</dbReference>
<evidence type="ECO:0000259" key="2">
    <source>
        <dbReference type="Pfam" id="PF00144"/>
    </source>
</evidence>
<evidence type="ECO:0000256" key="1">
    <source>
        <dbReference type="SAM" id="SignalP"/>
    </source>
</evidence>
<dbReference type="Proteomes" id="UP001500449">
    <property type="component" value="Unassembled WGS sequence"/>
</dbReference>
<evidence type="ECO:0000313" key="4">
    <source>
        <dbReference type="Proteomes" id="UP001500449"/>
    </source>
</evidence>
<keyword evidence="4" id="KW-1185">Reference proteome</keyword>
<feature type="domain" description="Beta-lactamase-related" evidence="2">
    <location>
        <begin position="55"/>
        <end position="357"/>
    </location>
</feature>
<feature type="signal peptide" evidence="1">
    <location>
        <begin position="1"/>
        <end position="25"/>
    </location>
</feature>
<dbReference type="Gene3D" id="3.40.710.10">
    <property type="entry name" value="DD-peptidase/beta-lactamase superfamily"/>
    <property type="match status" value="1"/>
</dbReference>
<accession>A0ABN2NCH9</accession>
<dbReference type="EMBL" id="BAAAQK010000018">
    <property type="protein sequence ID" value="GAA1861970.1"/>
    <property type="molecule type" value="Genomic_DNA"/>
</dbReference>
<dbReference type="PANTHER" id="PTHR46825:SF7">
    <property type="entry name" value="D-ALANYL-D-ALANINE CARBOXYPEPTIDASE"/>
    <property type="match status" value="1"/>
</dbReference>
<dbReference type="SUPFAM" id="SSF56601">
    <property type="entry name" value="beta-lactamase/transpeptidase-like"/>
    <property type="match status" value="1"/>
</dbReference>
<feature type="chain" id="PRO_5046451614" evidence="1">
    <location>
        <begin position="26"/>
        <end position="379"/>
    </location>
</feature>
<comment type="caution">
    <text evidence="3">The sequence shown here is derived from an EMBL/GenBank/DDBJ whole genome shotgun (WGS) entry which is preliminary data.</text>
</comment>